<name>A0A0E9U3M6_ANGAN</name>
<reference evidence="1" key="2">
    <citation type="journal article" date="2015" name="Fish Shellfish Immunol.">
        <title>Early steps in the European eel (Anguilla anguilla)-Vibrio vulnificus interaction in the gills: Role of the RtxA13 toxin.</title>
        <authorList>
            <person name="Callol A."/>
            <person name="Pajuelo D."/>
            <person name="Ebbesson L."/>
            <person name="Teles M."/>
            <person name="MacKenzie S."/>
            <person name="Amaro C."/>
        </authorList>
    </citation>
    <scope>NUCLEOTIDE SEQUENCE</scope>
</reference>
<evidence type="ECO:0000313" key="1">
    <source>
        <dbReference type="EMBL" id="JAH59573.1"/>
    </source>
</evidence>
<accession>A0A0E9U3M6</accession>
<dbReference type="EMBL" id="GBXM01049004">
    <property type="protein sequence ID" value="JAH59573.1"/>
    <property type="molecule type" value="Transcribed_RNA"/>
</dbReference>
<dbReference type="AlphaFoldDB" id="A0A0E9U3M6"/>
<proteinExistence type="predicted"/>
<reference evidence="1" key="1">
    <citation type="submission" date="2014-11" db="EMBL/GenBank/DDBJ databases">
        <authorList>
            <person name="Amaro Gonzalez C."/>
        </authorList>
    </citation>
    <scope>NUCLEOTIDE SEQUENCE</scope>
</reference>
<sequence length="24" mass="2773">MLMSIYYELSPLSKAHQLTSLSIF</sequence>
<organism evidence="1">
    <name type="scientific">Anguilla anguilla</name>
    <name type="common">European freshwater eel</name>
    <name type="synonym">Muraena anguilla</name>
    <dbReference type="NCBI Taxonomy" id="7936"/>
    <lineage>
        <taxon>Eukaryota</taxon>
        <taxon>Metazoa</taxon>
        <taxon>Chordata</taxon>
        <taxon>Craniata</taxon>
        <taxon>Vertebrata</taxon>
        <taxon>Euteleostomi</taxon>
        <taxon>Actinopterygii</taxon>
        <taxon>Neopterygii</taxon>
        <taxon>Teleostei</taxon>
        <taxon>Anguilliformes</taxon>
        <taxon>Anguillidae</taxon>
        <taxon>Anguilla</taxon>
    </lineage>
</organism>
<protein>
    <submittedName>
        <fullName evidence="1">Uncharacterized protein</fullName>
    </submittedName>
</protein>